<keyword evidence="2" id="KW-1185">Reference proteome</keyword>
<evidence type="ECO:0000313" key="2">
    <source>
        <dbReference type="Proteomes" id="UP000077428"/>
    </source>
</evidence>
<protein>
    <submittedName>
        <fullName evidence="1">Uncharacterized protein</fullName>
    </submittedName>
</protein>
<organism evidence="1 2">
    <name type="scientific">Methanobrevibacter oralis</name>
    <dbReference type="NCBI Taxonomy" id="66851"/>
    <lineage>
        <taxon>Archaea</taxon>
        <taxon>Methanobacteriati</taxon>
        <taxon>Methanobacteriota</taxon>
        <taxon>Methanomada group</taxon>
        <taxon>Methanobacteria</taxon>
        <taxon>Methanobacteriales</taxon>
        <taxon>Methanobacteriaceae</taxon>
        <taxon>Methanobrevibacter</taxon>
    </lineage>
</organism>
<name>A0A166C1K9_METOA</name>
<sequence>MVKFPEVVIADPVSAFPCVNVMFIKVTIESALIDLKIHVSSFPSSIVCPLLAPIIVKLPL</sequence>
<proteinExistence type="predicted"/>
<accession>A0A166C1K9</accession>
<gene>
    <name evidence="1" type="ORF">MBORA_17940</name>
</gene>
<reference evidence="2" key="1">
    <citation type="journal article" date="2016" name="Genome Announc.">
        <title>Draft Genome Sequences of Methanobrevibacter curvatus DSM11111, Methanobrevibacter cuticularis DSM11139, Methanobrevibacter filiformis DSM11501, and Methanobrevibacter oralis DSM7256.</title>
        <authorList>
            <person name="Poehlein A."/>
            <person name="Seedorf H."/>
        </authorList>
    </citation>
    <scope>NUCLEOTIDE SEQUENCE [LARGE SCALE GENOMIC DNA]</scope>
    <source>
        <strain evidence="2">DSM 7256 / JCM 30027 / ZR</strain>
    </source>
</reference>
<dbReference type="Proteomes" id="UP000077428">
    <property type="component" value="Unassembled WGS sequence"/>
</dbReference>
<dbReference type="EMBL" id="LWMU01000110">
    <property type="protein sequence ID" value="KZX10617.1"/>
    <property type="molecule type" value="Genomic_DNA"/>
</dbReference>
<evidence type="ECO:0000313" key="1">
    <source>
        <dbReference type="EMBL" id="KZX10617.1"/>
    </source>
</evidence>
<dbReference type="AlphaFoldDB" id="A0A166C1K9"/>
<comment type="caution">
    <text evidence="1">The sequence shown here is derived from an EMBL/GenBank/DDBJ whole genome shotgun (WGS) entry which is preliminary data.</text>
</comment>